<reference evidence="2" key="1">
    <citation type="submission" date="2017-01" db="EMBL/GenBank/DDBJ databases">
        <authorList>
            <person name="Varghese N."/>
            <person name="Submissions S."/>
        </authorList>
    </citation>
    <scope>NUCLEOTIDE SEQUENCE [LARGE SCALE GENOMIC DNA]</scope>
    <source>
        <strain evidence="2">DSM 16176</strain>
    </source>
</reference>
<keyword evidence="2" id="KW-1185">Reference proteome</keyword>
<dbReference type="AlphaFoldDB" id="A0A1N7LYQ6"/>
<evidence type="ECO:0000313" key="2">
    <source>
        <dbReference type="Proteomes" id="UP000186156"/>
    </source>
</evidence>
<organism evidence="1 2">
    <name type="scientific">Alicyclobacillus vulcanalis</name>
    <dbReference type="NCBI Taxonomy" id="252246"/>
    <lineage>
        <taxon>Bacteria</taxon>
        <taxon>Bacillati</taxon>
        <taxon>Bacillota</taxon>
        <taxon>Bacilli</taxon>
        <taxon>Bacillales</taxon>
        <taxon>Alicyclobacillaceae</taxon>
        <taxon>Alicyclobacillus</taxon>
    </lineage>
</organism>
<dbReference type="EMBL" id="FTOO01000004">
    <property type="protein sequence ID" value="SIS78947.1"/>
    <property type="molecule type" value="Genomic_DNA"/>
</dbReference>
<dbReference type="RefSeq" id="WP_076346153.1">
    <property type="nucleotide sequence ID" value="NZ_FTOO01000004.1"/>
</dbReference>
<name>A0A1N7LYQ6_9BACL</name>
<gene>
    <name evidence="1" type="ORF">SAMN05421799_10484</name>
</gene>
<accession>A0A1N7LYQ6</accession>
<proteinExistence type="predicted"/>
<dbReference type="Proteomes" id="UP000186156">
    <property type="component" value="Unassembled WGS sequence"/>
</dbReference>
<protein>
    <submittedName>
        <fullName evidence="1">Uncharacterized protein</fullName>
    </submittedName>
</protein>
<sequence>MEVYRSDAWSNAHFRVKDTLAALLNEMRDCGYNPSHHISYDADEHHLLVDPVILHKHPSIKQVYLEYLDACHERDKAVERIQQLPKLDLGFTN</sequence>
<evidence type="ECO:0000313" key="1">
    <source>
        <dbReference type="EMBL" id="SIS78947.1"/>
    </source>
</evidence>
<dbReference type="OrthoDB" id="2376341at2"/>